<evidence type="ECO:0000313" key="3">
    <source>
        <dbReference type="EMBL" id="PYH86527.1"/>
    </source>
</evidence>
<dbReference type="InterPro" id="IPR047150">
    <property type="entry name" value="SGT"/>
</dbReference>
<dbReference type="GO" id="GO:0060090">
    <property type="term" value="F:molecular adaptor activity"/>
    <property type="evidence" value="ECO:0007669"/>
    <property type="project" value="TreeGrafter"/>
</dbReference>
<dbReference type="Proteomes" id="UP000248340">
    <property type="component" value="Unassembled WGS sequence"/>
</dbReference>
<keyword evidence="4" id="KW-1185">Reference proteome</keyword>
<dbReference type="RefSeq" id="XP_025496727.1">
    <property type="nucleotide sequence ID" value="XM_025638963.1"/>
</dbReference>
<protein>
    <recommendedName>
        <fullName evidence="5">TPR-like protein</fullName>
    </recommendedName>
</protein>
<evidence type="ECO:0000256" key="1">
    <source>
        <dbReference type="ARBA" id="ARBA00022737"/>
    </source>
</evidence>
<dbReference type="GO" id="GO:0072380">
    <property type="term" value="C:TRC complex"/>
    <property type="evidence" value="ECO:0007669"/>
    <property type="project" value="TreeGrafter"/>
</dbReference>
<feature type="non-terminal residue" evidence="3">
    <location>
        <position position="51"/>
    </location>
</feature>
<evidence type="ECO:0000256" key="2">
    <source>
        <dbReference type="ARBA" id="ARBA00022803"/>
    </source>
</evidence>
<dbReference type="PANTHER" id="PTHR45831:SF2">
    <property type="entry name" value="LD24721P"/>
    <property type="match status" value="1"/>
</dbReference>
<dbReference type="InterPro" id="IPR011990">
    <property type="entry name" value="TPR-like_helical_dom_sf"/>
</dbReference>
<dbReference type="GO" id="GO:0006620">
    <property type="term" value="P:post-translational protein targeting to endoplasmic reticulum membrane"/>
    <property type="evidence" value="ECO:0007669"/>
    <property type="project" value="TreeGrafter"/>
</dbReference>
<evidence type="ECO:0008006" key="5">
    <source>
        <dbReference type="Google" id="ProtNLM"/>
    </source>
</evidence>
<evidence type="ECO:0000313" key="4">
    <source>
        <dbReference type="Proteomes" id="UP000248340"/>
    </source>
</evidence>
<dbReference type="VEuPathDB" id="FungiDB:BO82DRAFT_397691"/>
<accession>A0A319CVI1</accession>
<keyword evidence="1" id="KW-0677">Repeat</keyword>
<dbReference type="EMBL" id="KZ821676">
    <property type="protein sequence ID" value="PYH86527.1"/>
    <property type="molecule type" value="Genomic_DNA"/>
</dbReference>
<sequence>MASSDLEAATALKAQGNKAFAQHEWPAAIDFYTQAIEKYDKEPTFFSNRAQ</sequence>
<organism evidence="3 4">
    <name type="scientific">Aspergillus uvarum CBS 121591</name>
    <dbReference type="NCBI Taxonomy" id="1448315"/>
    <lineage>
        <taxon>Eukaryota</taxon>
        <taxon>Fungi</taxon>
        <taxon>Dikarya</taxon>
        <taxon>Ascomycota</taxon>
        <taxon>Pezizomycotina</taxon>
        <taxon>Eurotiomycetes</taxon>
        <taxon>Eurotiomycetidae</taxon>
        <taxon>Eurotiales</taxon>
        <taxon>Aspergillaceae</taxon>
        <taxon>Aspergillus</taxon>
        <taxon>Aspergillus subgen. Circumdati</taxon>
    </lineage>
</organism>
<dbReference type="GO" id="GO:0016020">
    <property type="term" value="C:membrane"/>
    <property type="evidence" value="ECO:0007669"/>
    <property type="project" value="TreeGrafter"/>
</dbReference>
<keyword evidence="2" id="KW-0802">TPR repeat</keyword>
<proteinExistence type="predicted"/>
<gene>
    <name evidence="3" type="ORF">BO82DRAFT_397691</name>
</gene>
<dbReference type="OrthoDB" id="445564at2759"/>
<dbReference type="SUPFAM" id="SSF48452">
    <property type="entry name" value="TPR-like"/>
    <property type="match status" value="1"/>
</dbReference>
<dbReference type="Gene3D" id="1.25.40.10">
    <property type="entry name" value="Tetratricopeptide repeat domain"/>
    <property type="match status" value="1"/>
</dbReference>
<reference evidence="3 4" key="1">
    <citation type="submission" date="2016-12" db="EMBL/GenBank/DDBJ databases">
        <title>The genomes of Aspergillus section Nigri reveals drivers in fungal speciation.</title>
        <authorList>
            <consortium name="DOE Joint Genome Institute"/>
            <person name="Vesth T.C."/>
            <person name="Nybo J."/>
            <person name="Theobald S."/>
            <person name="Brandl J."/>
            <person name="Frisvad J.C."/>
            <person name="Nielsen K.F."/>
            <person name="Lyhne E.K."/>
            <person name="Kogle M.E."/>
            <person name="Kuo A."/>
            <person name="Riley R."/>
            <person name="Clum A."/>
            <person name="Nolan M."/>
            <person name="Lipzen A."/>
            <person name="Salamov A."/>
            <person name="Henrissat B."/>
            <person name="Wiebenga A."/>
            <person name="De Vries R.P."/>
            <person name="Grigoriev I.V."/>
            <person name="Mortensen U.H."/>
            <person name="Andersen M.R."/>
            <person name="Baker S.E."/>
        </authorList>
    </citation>
    <scope>NUCLEOTIDE SEQUENCE [LARGE SCALE GENOMIC DNA]</scope>
    <source>
        <strain evidence="3 4">CBS 121591</strain>
    </source>
</reference>
<dbReference type="GeneID" id="37141705"/>
<dbReference type="PANTHER" id="PTHR45831">
    <property type="entry name" value="LD24721P"/>
    <property type="match status" value="1"/>
</dbReference>
<dbReference type="AlphaFoldDB" id="A0A319CVI1"/>
<name>A0A319CVI1_9EURO</name>